<evidence type="ECO:0000313" key="5">
    <source>
        <dbReference type="Proteomes" id="UP000475117"/>
    </source>
</evidence>
<dbReference type="NCBIfam" id="NF041463">
    <property type="entry name" value="GalB"/>
    <property type="match status" value="1"/>
</dbReference>
<dbReference type="InterPro" id="IPR000421">
    <property type="entry name" value="FA58C"/>
</dbReference>
<dbReference type="InterPro" id="IPR032311">
    <property type="entry name" value="DUF4982"/>
</dbReference>
<dbReference type="PANTHER" id="PTHR42732:SF1">
    <property type="entry name" value="BETA-MANNOSIDASE"/>
    <property type="match status" value="1"/>
</dbReference>
<dbReference type="Gene3D" id="3.20.20.80">
    <property type="entry name" value="Glycosidases"/>
    <property type="match status" value="1"/>
</dbReference>
<evidence type="ECO:0000313" key="4">
    <source>
        <dbReference type="EMBL" id="QQL44280.1"/>
    </source>
</evidence>
<dbReference type="InterPro" id="IPR017853">
    <property type="entry name" value="GH"/>
</dbReference>
<dbReference type="Pfam" id="PF00754">
    <property type="entry name" value="F5_F8_type_C"/>
    <property type="match status" value="1"/>
</dbReference>
<dbReference type="Pfam" id="PF02837">
    <property type="entry name" value="Glyco_hydro_2_N"/>
    <property type="match status" value="1"/>
</dbReference>
<dbReference type="Gene3D" id="2.60.40.10">
    <property type="entry name" value="Immunoglobulins"/>
    <property type="match status" value="3"/>
</dbReference>
<dbReference type="InterPro" id="IPR051913">
    <property type="entry name" value="GH2_Domain-Containing"/>
</dbReference>
<dbReference type="InterPro" id="IPR048229">
    <property type="entry name" value="GalB-like"/>
</dbReference>
<dbReference type="Pfam" id="PF18565">
    <property type="entry name" value="Glyco_hydro2_C5"/>
    <property type="match status" value="1"/>
</dbReference>
<dbReference type="InterPro" id="IPR013783">
    <property type="entry name" value="Ig-like_fold"/>
</dbReference>
<dbReference type="Proteomes" id="UP000475117">
    <property type="component" value="Chromosome"/>
</dbReference>
<evidence type="ECO:0000256" key="2">
    <source>
        <dbReference type="ARBA" id="ARBA00022801"/>
    </source>
</evidence>
<evidence type="ECO:0000256" key="3">
    <source>
        <dbReference type="ARBA" id="ARBA00023295"/>
    </source>
</evidence>
<dbReference type="AlphaFoldDB" id="A0A6B3L0U2"/>
<keyword evidence="2" id="KW-0378">Hydrolase</keyword>
<dbReference type="SUPFAM" id="SSF49785">
    <property type="entry name" value="Galactose-binding domain-like"/>
    <property type="match status" value="2"/>
</dbReference>
<gene>
    <name evidence="4" type="ORF">G3M56_010295</name>
</gene>
<comment type="similarity">
    <text evidence="1">Belongs to the glycosyl hydrolase 2 family.</text>
</comment>
<dbReference type="InterPro" id="IPR006102">
    <property type="entry name" value="Ig-like_GH2"/>
</dbReference>
<dbReference type="GO" id="GO:0004553">
    <property type="term" value="F:hydrolase activity, hydrolyzing O-glycosyl compounds"/>
    <property type="evidence" value="ECO:0007669"/>
    <property type="project" value="InterPro"/>
</dbReference>
<name>A0A6B3L0U2_9BACT</name>
<protein>
    <submittedName>
        <fullName evidence="4">DUF4982 domain-containing protein</fullName>
    </submittedName>
</protein>
<dbReference type="InterPro" id="IPR008979">
    <property type="entry name" value="Galactose-bd-like_sf"/>
</dbReference>
<dbReference type="Gene3D" id="2.60.120.260">
    <property type="entry name" value="Galactose-binding domain-like"/>
    <property type="match status" value="2"/>
</dbReference>
<dbReference type="InterPro" id="IPR006104">
    <property type="entry name" value="Glyco_hydro_2_N"/>
</dbReference>
<dbReference type="RefSeq" id="WP_164362274.1">
    <property type="nucleotide sequence ID" value="NZ_CP066776.1"/>
</dbReference>
<proteinExistence type="inferred from homology"/>
<dbReference type="PROSITE" id="PS50022">
    <property type="entry name" value="FA58C_3"/>
    <property type="match status" value="1"/>
</dbReference>
<dbReference type="Pfam" id="PF02836">
    <property type="entry name" value="Glyco_hydro_2_C"/>
    <property type="match status" value="1"/>
</dbReference>
<organism evidence="4 5">
    <name type="scientific">Sulfuriroseicoccus oceanibius</name>
    <dbReference type="NCBI Taxonomy" id="2707525"/>
    <lineage>
        <taxon>Bacteria</taxon>
        <taxon>Pseudomonadati</taxon>
        <taxon>Verrucomicrobiota</taxon>
        <taxon>Verrucomicrobiia</taxon>
        <taxon>Verrucomicrobiales</taxon>
        <taxon>Verrucomicrobiaceae</taxon>
        <taxon>Sulfuriroseicoccus</taxon>
    </lineage>
</organism>
<dbReference type="Pfam" id="PF16355">
    <property type="entry name" value="DUF4982"/>
    <property type="match status" value="1"/>
</dbReference>
<dbReference type="SMART" id="SM00231">
    <property type="entry name" value="FA58C"/>
    <property type="match status" value="1"/>
</dbReference>
<dbReference type="Pfam" id="PF00703">
    <property type="entry name" value="Glyco_hydro_2"/>
    <property type="match status" value="1"/>
</dbReference>
<evidence type="ECO:0000256" key="1">
    <source>
        <dbReference type="ARBA" id="ARBA00007401"/>
    </source>
</evidence>
<dbReference type="InterPro" id="IPR006103">
    <property type="entry name" value="Glyco_hydro_2_cat"/>
</dbReference>
<dbReference type="GO" id="GO:0005975">
    <property type="term" value="P:carbohydrate metabolic process"/>
    <property type="evidence" value="ECO:0007669"/>
    <property type="project" value="InterPro"/>
</dbReference>
<dbReference type="PANTHER" id="PTHR42732">
    <property type="entry name" value="BETA-GALACTOSIDASE"/>
    <property type="match status" value="1"/>
</dbReference>
<sequence>MNKLLMTITSGALLCAAASAEPTERSSFDLDWKFARFGKMADGTRVPEPGVVTGMVTASSAENHNPVDHAIDGDTNTRWCAASGLANQWLQLDMGRQVEMTGVRIVWEKDSGNPFKVDLSRDGKTWVEVVPKAEAKGAEQTVRFSTPARYVRVVADGKQAAWASIRELEVLGKDGNVVKPEPATGDDVQLAPDAVAFDDSSWRELNLPHDWAIEGPFHMDIENETGKLPWEGIGWYRKTFDVPASMAGKKVYLDFDGAMAQPKVYINGEFAGEWAYGYNSFRIDATPHLKVGEKNTVAVRLQNLPASTRWYPGAGIYRHVWLTVSPEVHIAHWGTYVTTPEITDEAATVAVETTIDNTTEASGTFEVRSEVLDGEQVVATEVSSLDVPAGKTAMVPTSLTVKQPKRWDIESPNLYTLRTTLLKGDEVIDVKDTTFGIREIEWHNEKGFLLNGRKVVLKGVCLHHDLGPLGAAVHTRGMERQIEILQEMGCNSIRTAHNPPAPEFLELCDRMGILVIDELFDIWKMQKYGKVNGYNIYWDEWNEKDTRNFMLRDRNHPSIIAWSTGNEIPELGTPSMHWVPAKLRDMIKSYDKTRPVTAGSNNPAAATNGFQNTVDVYGVNYHLGSYDALTKNRQDMPLYASETSSTVSTRGEYFFPVDWNKSKGFYNFQVSSYDLYAPGWANRPDLQFEALDKYPRFAGEYVWTGFDYIGEPTPYNQDQSNALNFRDEKERKEAMELLKKLGNRAPSRSSYFGILDLCGFKKDRFYIYQARWRPDYPVAHILPHWNWEERQGEVTPVHVYTNGDEAELFLNGKSLGKRKIGEPHHYRLTWDEVKYAPGKLEVVVTKDGKEWAKAVKETTGEPAKLELTADRSTIANDGRDLSYLTIRVLDAKGREVPRTRLPVHVRISGPAEIVGIGNGDPTDHTVMKPVDPTKARITAFNGLAQVIVRSKRGESGAATIEIAGEGVGTTKVDVEVK</sequence>
<keyword evidence="3" id="KW-0326">Glycosidase</keyword>
<dbReference type="SUPFAM" id="SSF49303">
    <property type="entry name" value="beta-Galactosidase/glucuronidase domain"/>
    <property type="match status" value="1"/>
</dbReference>
<dbReference type="SUPFAM" id="SSF51445">
    <property type="entry name" value="(Trans)glycosidases"/>
    <property type="match status" value="1"/>
</dbReference>
<keyword evidence="5" id="KW-1185">Reference proteome</keyword>
<reference evidence="4 5" key="1">
    <citation type="submission" date="2020-12" db="EMBL/GenBank/DDBJ databases">
        <title>Sulforoseuscoccus oceanibium gen. nov., sp. nov., a representative of the phylum Verrucomicrobia with special cytoplasmic membrane, and proposal of Sulforoseuscoccusaceae fam. nov.</title>
        <authorList>
            <person name="Xi F."/>
        </authorList>
    </citation>
    <scope>NUCLEOTIDE SEQUENCE [LARGE SCALE GENOMIC DNA]</scope>
    <source>
        <strain evidence="4 5">T37</strain>
    </source>
</reference>
<accession>A0A6B3L0U2</accession>
<dbReference type="KEGG" id="soa:G3M56_010295"/>
<dbReference type="PRINTS" id="PR00132">
    <property type="entry name" value="GLHYDRLASE2"/>
</dbReference>
<dbReference type="InterPro" id="IPR036156">
    <property type="entry name" value="Beta-gal/glucu_dom_sf"/>
</dbReference>
<dbReference type="InterPro" id="IPR006101">
    <property type="entry name" value="Glyco_hydro_2"/>
</dbReference>
<dbReference type="EMBL" id="CP066776">
    <property type="protein sequence ID" value="QQL44280.1"/>
    <property type="molecule type" value="Genomic_DNA"/>
</dbReference>
<dbReference type="InterPro" id="IPR040605">
    <property type="entry name" value="Glyco_hydro2_dom5"/>
</dbReference>